<evidence type="ECO:0000259" key="3">
    <source>
        <dbReference type="PROSITE" id="PS50994"/>
    </source>
</evidence>
<dbReference type="InterPro" id="IPR036397">
    <property type="entry name" value="RNaseH_sf"/>
</dbReference>
<dbReference type="SUPFAM" id="SSF53098">
    <property type="entry name" value="Ribonuclease H-like"/>
    <property type="match status" value="1"/>
</dbReference>
<dbReference type="GO" id="GO:0016787">
    <property type="term" value="F:hydrolase activity"/>
    <property type="evidence" value="ECO:0007669"/>
    <property type="project" value="UniProtKB-KW"/>
</dbReference>
<name>A0AA38TVV8_9ASTR</name>
<dbReference type="Proteomes" id="UP001172457">
    <property type="component" value="Chromosome 1"/>
</dbReference>
<organism evidence="4 5">
    <name type="scientific">Centaurea solstitialis</name>
    <name type="common">yellow star-thistle</name>
    <dbReference type="NCBI Taxonomy" id="347529"/>
    <lineage>
        <taxon>Eukaryota</taxon>
        <taxon>Viridiplantae</taxon>
        <taxon>Streptophyta</taxon>
        <taxon>Embryophyta</taxon>
        <taxon>Tracheophyta</taxon>
        <taxon>Spermatophyta</taxon>
        <taxon>Magnoliopsida</taxon>
        <taxon>eudicotyledons</taxon>
        <taxon>Gunneridae</taxon>
        <taxon>Pentapetalae</taxon>
        <taxon>asterids</taxon>
        <taxon>campanulids</taxon>
        <taxon>Asterales</taxon>
        <taxon>Asteraceae</taxon>
        <taxon>Carduoideae</taxon>
        <taxon>Cardueae</taxon>
        <taxon>Centaureinae</taxon>
        <taxon>Centaurea</taxon>
    </lineage>
</organism>
<dbReference type="PANTHER" id="PTHR42648:SF32">
    <property type="entry name" value="RIBONUCLEASE H-LIKE DOMAIN, GAG-PRE-INTEGRASE DOMAIN PROTEIN-RELATED"/>
    <property type="match status" value="1"/>
</dbReference>
<dbReference type="GO" id="GO:0015074">
    <property type="term" value="P:DNA integration"/>
    <property type="evidence" value="ECO:0007669"/>
    <property type="project" value="InterPro"/>
</dbReference>
<dbReference type="Pfam" id="PF07727">
    <property type="entry name" value="RVT_2"/>
    <property type="match status" value="1"/>
</dbReference>
<sequence length="270" mass="30960">MGMQVRVIKSDNGTEFKNSTIEDYLTFVGITHNFSAPRTPQQNGVVKRKNRTPVEAVRTMLNASGLPLTFWAEAIYAACYTQNRSLVVKRFEKIDRKKEKVKGHGIIVKENIDINKVPYVVGLRHNLLMLCHLNFHTIDRLVKMNLMYDDDDVPSVIPSVIPYRAFEASHKSFKEVHRVPEVEVSKEPIAFVAHKGFKVYQMDVKSTFLNGKLQEEVYVQQPPGFESTKYQNHVYFLDKALYSMKLAPEHSMNACQPFLLPTTSKEIPLI</sequence>
<protein>
    <recommendedName>
        <fullName evidence="3">Integrase catalytic domain-containing protein</fullName>
    </recommendedName>
</protein>
<evidence type="ECO:0000256" key="2">
    <source>
        <dbReference type="ARBA" id="ARBA00022801"/>
    </source>
</evidence>
<dbReference type="PANTHER" id="PTHR42648">
    <property type="entry name" value="TRANSPOSASE, PUTATIVE-RELATED"/>
    <property type="match status" value="1"/>
</dbReference>
<dbReference type="Gene3D" id="3.30.420.10">
    <property type="entry name" value="Ribonuclease H-like superfamily/Ribonuclease H"/>
    <property type="match status" value="1"/>
</dbReference>
<proteinExistence type="predicted"/>
<gene>
    <name evidence="4" type="ORF">OSB04_003035</name>
</gene>
<comment type="caution">
    <text evidence="4">The sequence shown here is derived from an EMBL/GenBank/DDBJ whole genome shotgun (WGS) entry which is preliminary data.</text>
</comment>
<reference evidence="4" key="1">
    <citation type="submission" date="2023-03" db="EMBL/GenBank/DDBJ databases">
        <title>Chromosome-scale reference genome and RAD-based genetic map of yellow starthistle (Centaurea solstitialis) reveal putative structural variation and QTLs associated with invader traits.</title>
        <authorList>
            <person name="Reatini B."/>
            <person name="Cang F.A."/>
            <person name="Jiang Q."/>
            <person name="Mckibben M.T.W."/>
            <person name="Barker M.S."/>
            <person name="Rieseberg L.H."/>
            <person name="Dlugosch K.M."/>
        </authorList>
    </citation>
    <scope>NUCLEOTIDE SEQUENCE</scope>
    <source>
        <strain evidence="4">CAN-66</strain>
        <tissue evidence="4">Leaf</tissue>
    </source>
</reference>
<dbReference type="AlphaFoldDB" id="A0AA38TVV8"/>
<dbReference type="EMBL" id="JARYMX010000001">
    <property type="protein sequence ID" value="KAJ9567069.1"/>
    <property type="molecule type" value="Genomic_DNA"/>
</dbReference>
<evidence type="ECO:0000256" key="1">
    <source>
        <dbReference type="ARBA" id="ARBA00022723"/>
    </source>
</evidence>
<dbReference type="PROSITE" id="PS50994">
    <property type="entry name" value="INTEGRASE"/>
    <property type="match status" value="1"/>
</dbReference>
<dbReference type="InterPro" id="IPR013103">
    <property type="entry name" value="RVT_2"/>
</dbReference>
<dbReference type="InterPro" id="IPR039537">
    <property type="entry name" value="Retrotran_Ty1/copia-like"/>
</dbReference>
<dbReference type="GO" id="GO:0046872">
    <property type="term" value="F:metal ion binding"/>
    <property type="evidence" value="ECO:0007669"/>
    <property type="project" value="UniProtKB-KW"/>
</dbReference>
<accession>A0AA38TVV8</accession>
<keyword evidence="5" id="KW-1185">Reference proteome</keyword>
<dbReference type="InterPro" id="IPR012337">
    <property type="entry name" value="RNaseH-like_sf"/>
</dbReference>
<keyword evidence="2" id="KW-0378">Hydrolase</keyword>
<evidence type="ECO:0000313" key="4">
    <source>
        <dbReference type="EMBL" id="KAJ9567069.1"/>
    </source>
</evidence>
<evidence type="ECO:0000313" key="5">
    <source>
        <dbReference type="Proteomes" id="UP001172457"/>
    </source>
</evidence>
<keyword evidence="1" id="KW-0479">Metal-binding</keyword>
<dbReference type="GO" id="GO:0003676">
    <property type="term" value="F:nucleic acid binding"/>
    <property type="evidence" value="ECO:0007669"/>
    <property type="project" value="InterPro"/>
</dbReference>
<feature type="domain" description="Integrase catalytic" evidence="3">
    <location>
        <begin position="1"/>
        <end position="104"/>
    </location>
</feature>
<dbReference type="InterPro" id="IPR001584">
    <property type="entry name" value="Integrase_cat-core"/>
</dbReference>